<gene>
    <name evidence="1" type="ORF">PXEA_LOCUS16248</name>
</gene>
<organism evidence="1 2">
    <name type="scientific">Protopolystoma xenopodis</name>
    <dbReference type="NCBI Taxonomy" id="117903"/>
    <lineage>
        <taxon>Eukaryota</taxon>
        <taxon>Metazoa</taxon>
        <taxon>Spiralia</taxon>
        <taxon>Lophotrochozoa</taxon>
        <taxon>Platyhelminthes</taxon>
        <taxon>Monogenea</taxon>
        <taxon>Polyopisthocotylea</taxon>
        <taxon>Polystomatidea</taxon>
        <taxon>Polystomatidae</taxon>
        <taxon>Protopolystoma</taxon>
    </lineage>
</organism>
<evidence type="ECO:0000313" key="2">
    <source>
        <dbReference type="Proteomes" id="UP000784294"/>
    </source>
</evidence>
<protein>
    <submittedName>
        <fullName evidence="1">Uncharacterized protein</fullName>
    </submittedName>
</protein>
<comment type="caution">
    <text evidence="1">The sequence shown here is derived from an EMBL/GenBank/DDBJ whole genome shotgun (WGS) entry which is preliminary data.</text>
</comment>
<dbReference type="EMBL" id="CAAALY010058487">
    <property type="protein sequence ID" value="VEL22808.1"/>
    <property type="molecule type" value="Genomic_DNA"/>
</dbReference>
<reference evidence="1" key="1">
    <citation type="submission" date="2018-11" db="EMBL/GenBank/DDBJ databases">
        <authorList>
            <consortium name="Pathogen Informatics"/>
        </authorList>
    </citation>
    <scope>NUCLEOTIDE SEQUENCE</scope>
</reference>
<name>A0A448WXR9_9PLAT</name>
<keyword evidence="2" id="KW-1185">Reference proteome</keyword>
<proteinExistence type="predicted"/>
<sequence length="73" mass="8112">MQAASHSILCWAPINGALTRVYLNQSPSNQIQHEPLKSATTSCRLVLQLTRDKALYDKASLEFTDPTSPWIAL</sequence>
<dbReference type="Proteomes" id="UP000784294">
    <property type="component" value="Unassembled WGS sequence"/>
</dbReference>
<dbReference type="AlphaFoldDB" id="A0A448WXR9"/>
<evidence type="ECO:0000313" key="1">
    <source>
        <dbReference type="EMBL" id="VEL22808.1"/>
    </source>
</evidence>
<accession>A0A448WXR9</accession>